<dbReference type="STRING" id="283909.R7THP8"/>
<evidence type="ECO:0000256" key="6">
    <source>
        <dbReference type="SAM" id="Phobius"/>
    </source>
</evidence>
<dbReference type="HOGENOM" id="CLU_052413_0_0_1"/>
<name>R7THP8_CAPTE</name>
<gene>
    <name evidence="7" type="ORF">CAPTEDRAFT_190517</name>
</gene>
<evidence type="ECO:0000256" key="5">
    <source>
        <dbReference type="ARBA" id="ARBA00023170"/>
    </source>
</evidence>
<evidence type="ECO:0000313" key="9">
    <source>
        <dbReference type="Proteomes" id="UP000014760"/>
    </source>
</evidence>
<feature type="transmembrane region" description="Helical" evidence="6">
    <location>
        <begin position="383"/>
        <end position="405"/>
    </location>
</feature>
<sequence length="430" mass="49252">MKKQVHAIEVIHVKETEDSHEEPDPLALSTNELFKSMHCLVTSLHIFGAIHINEDPGTKWTASKVHLVAVFLLLVLNQIRMGFNFVNAKINPEFFWDVMFYSWMLLAVTNSFNMYKVCICERRLVTVFTSWKEFNPRPSKTKTAHFKKKSRIYITTGWCYLLTSIISSLYAQFATSFLDANLVPFSIDSSYIDVIRVISVLLNILISGSWIFVNVLIFFLADVAHYELREFNREFRKRLTNDGEFHGELEEYRQRHQSICRFINDIDASIHLSVGFSFVVCMVGILLSIYNVIWWQRVREDSFMAVMITSWIMNSAITLFCIIIFGAYVNNEAHALANDAYNISLLNTTDTFRLQVSTFLSRLTGPPIGLTAASMFVIDKPTLLTMFFLKIVGVLVSYFVLIVQFSPSYSGGQTPSNMSHTAINHSLNVE</sequence>
<feature type="transmembrane region" description="Helical" evidence="6">
    <location>
        <begin position="270"/>
        <end position="293"/>
    </location>
</feature>
<comment type="subcellular location">
    <subcellularLocation>
        <location evidence="1">Membrane</location>
        <topology evidence="1">Multi-pass membrane protein</topology>
    </subcellularLocation>
</comment>
<keyword evidence="2 6" id="KW-0812">Transmembrane</keyword>
<dbReference type="GO" id="GO:0016020">
    <property type="term" value="C:membrane"/>
    <property type="evidence" value="ECO:0007669"/>
    <property type="project" value="UniProtKB-SubCell"/>
</dbReference>
<keyword evidence="9" id="KW-1185">Reference proteome</keyword>
<evidence type="ECO:0000313" key="8">
    <source>
        <dbReference type="EnsemblMetazoa" id="CapteP190517"/>
    </source>
</evidence>
<organism evidence="7">
    <name type="scientific">Capitella teleta</name>
    <name type="common">Polychaete worm</name>
    <dbReference type="NCBI Taxonomy" id="283909"/>
    <lineage>
        <taxon>Eukaryota</taxon>
        <taxon>Metazoa</taxon>
        <taxon>Spiralia</taxon>
        <taxon>Lophotrochozoa</taxon>
        <taxon>Annelida</taxon>
        <taxon>Polychaeta</taxon>
        <taxon>Sedentaria</taxon>
        <taxon>Scolecida</taxon>
        <taxon>Capitellidae</taxon>
        <taxon>Capitella</taxon>
    </lineage>
</organism>
<feature type="transmembrane region" description="Helical" evidence="6">
    <location>
        <begin position="98"/>
        <end position="115"/>
    </location>
</feature>
<feature type="transmembrane region" description="Helical" evidence="6">
    <location>
        <begin position="65"/>
        <end position="86"/>
    </location>
</feature>
<dbReference type="GO" id="GO:0050909">
    <property type="term" value="P:sensory perception of taste"/>
    <property type="evidence" value="ECO:0007669"/>
    <property type="project" value="InterPro"/>
</dbReference>
<protein>
    <recommendedName>
        <fullName evidence="10">Gustatory receptor</fullName>
    </recommendedName>
</protein>
<dbReference type="PANTHER" id="PTHR21421">
    <property type="entry name" value="GUSTATORY RECEPTOR"/>
    <property type="match status" value="1"/>
</dbReference>
<reference evidence="9" key="1">
    <citation type="submission" date="2012-12" db="EMBL/GenBank/DDBJ databases">
        <authorList>
            <person name="Hellsten U."/>
            <person name="Grimwood J."/>
            <person name="Chapman J.A."/>
            <person name="Shapiro H."/>
            <person name="Aerts A."/>
            <person name="Otillar R.P."/>
            <person name="Terry A.Y."/>
            <person name="Boore J.L."/>
            <person name="Simakov O."/>
            <person name="Marletaz F."/>
            <person name="Cho S.-J."/>
            <person name="Edsinger-Gonzales E."/>
            <person name="Havlak P."/>
            <person name="Kuo D.-H."/>
            <person name="Larsson T."/>
            <person name="Lv J."/>
            <person name="Arendt D."/>
            <person name="Savage R."/>
            <person name="Osoegawa K."/>
            <person name="de Jong P."/>
            <person name="Lindberg D.R."/>
            <person name="Seaver E.C."/>
            <person name="Weisblat D.A."/>
            <person name="Putnam N.H."/>
            <person name="Grigoriev I.V."/>
            <person name="Rokhsar D.S."/>
        </authorList>
    </citation>
    <scope>NUCLEOTIDE SEQUENCE</scope>
    <source>
        <strain evidence="9">I ESC-2004</strain>
    </source>
</reference>
<dbReference type="GO" id="GO:0051606">
    <property type="term" value="P:detection of stimulus"/>
    <property type="evidence" value="ECO:0007669"/>
    <property type="project" value="UniProtKB-ARBA"/>
</dbReference>
<dbReference type="PANTHER" id="PTHR21421:SF29">
    <property type="entry name" value="GUSTATORY RECEPTOR 5A FOR TREHALOSE-RELATED"/>
    <property type="match status" value="1"/>
</dbReference>
<keyword evidence="5" id="KW-0675">Receptor</keyword>
<keyword evidence="3 6" id="KW-1133">Transmembrane helix</keyword>
<feature type="transmembrane region" description="Helical" evidence="6">
    <location>
        <begin position="194"/>
        <end position="221"/>
    </location>
</feature>
<dbReference type="OMA" id="CTITALM"/>
<reference evidence="7 9" key="2">
    <citation type="journal article" date="2013" name="Nature">
        <title>Insights into bilaterian evolution from three spiralian genomes.</title>
        <authorList>
            <person name="Simakov O."/>
            <person name="Marletaz F."/>
            <person name="Cho S.J."/>
            <person name="Edsinger-Gonzales E."/>
            <person name="Havlak P."/>
            <person name="Hellsten U."/>
            <person name="Kuo D.H."/>
            <person name="Larsson T."/>
            <person name="Lv J."/>
            <person name="Arendt D."/>
            <person name="Savage R."/>
            <person name="Osoegawa K."/>
            <person name="de Jong P."/>
            <person name="Grimwood J."/>
            <person name="Chapman J.A."/>
            <person name="Shapiro H."/>
            <person name="Aerts A."/>
            <person name="Otillar R.P."/>
            <person name="Terry A.Y."/>
            <person name="Boore J.L."/>
            <person name="Grigoriev I.V."/>
            <person name="Lindberg D.R."/>
            <person name="Seaver E.C."/>
            <person name="Weisblat D.A."/>
            <person name="Putnam N.H."/>
            <person name="Rokhsar D.S."/>
        </authorList>
    </citation>
    <scope>NUCLEOTIDE SEQUENCE</scope>
    <source>
        <strain evidence="7 9">I ESC-2004</strain>
    </source>
</reference>
<evidence type="ECO:0000256" key="4">
    <source>
        <dbReference type="ARBA" id="ARBA00023136"/>
    </source>
</evidence>
<feature type="transmembrane region" description="Helical" evidence="6">
    <location>
        <begin position="305"/>
        <end position="329"/>
    </location>
</feature>
<evidence type="ECO:0000256" key="1">
    <source>
        <dbReference type="ARBA" id="ARBA00004141"/>
    </source>
</evidence>
<reference evidence="8" key="3">
    <citation type="submission" date="2015-06" db="UniProtKB">
        <authorList>
            <consortium name="EnsemblMetazoa"/>
        </authorList>
    </citation>
    <scope>IDENTIFICATION</scope>
</reference>
<feature type="transmembrane region" description="Helical" evidence="6">
    <location>
        <begin position="152"/>
        <end position="174"/>
    </location>
</feature>
<dbReference type="GO" id="GO:0038023">
    <property type="term" value="F:signaling receptor activity"/>
    <property type="evidence" value="ECO:0007669"/>
    <property type="project" value="UniProtKB-ARBA"/>
</dbReference>
<dbReference type="EMBL" id="KB309928">
    <property type="protein sequence ID" value="ELT92997.1"/>
    <property type="molecule type" value="Genomic_DNA"/>
</dbReference>
<evidence type="ECO:0000256" key="2">
    <source>
        <dbReference type="ARBA" id="ARBA00022692"/>
    </source>
</evidence>
<dbReference type="Pfam" id="PF08395">
    <property type="entry name" value="7tm_7"/>
    <property type="match status" value="1"/>
</dbReference>
<evidence type="ECO:0000256" key="3">
    <source>
        <dbReference type="ARBA" id="ARBA00022989"/>
    </source>
</evidence>
<dbReference type="OrthoDB" id="6478931at2759"/>
<dbReference type="InterPro" id="IPR013604">
    <property type="entry name" value="7TM_chemorcpt"/>
</dbReference>
<dbReference type="AlphaFoldDB" id="R7THP8"/>
<evidence type="ECO:0008006" key="10">
    <source>
        <dbReference type="Google" id="ProtNLM"/>
    </source>
</evidence>
<evidence type="ECO:0000313" key="7">
    <source>
        <dbReference type="EMBL" id="ELT92997.1"/>
    </source>
</evidence>
<accession>R7THP8</accession>
<dbReference type="EMBL" id="AMQN01002729">
    <property type="status" value="NOT_ANNOTATED_CDS"/>
    <property type="molecule type" value="Genomic_DNA"/>
</dbReference>
<proteinExistence type="predicted"/>
<dbReference type="EnsemblMetazoa" id="CapteT190517">
    <property type="protein sequence ID" value="CapteP190517"/>
    <property type="gene ID" value="CapteG190517"/>
</dbReference>
<keyword evidence="4 6" id="KW-0472">Membrane</keyword>
<dbReference type="Proteomes" id="UP000014760">
    <property type="component" value="Unassembled WGS sequence"/>
</dbReference>